<name>A0A6A6WGC5_9PEZI</name>
<evidence type="ECO:0000313" key="3">
    <source>
        <dbReference type="EMBL" id="KAF2761858.1"/>
    </source>
</evidence>
<dbReference type="Pfam" id="PF08639">
    <property type="entry name" value="Sld3_STD"/>
    <property type="match status" value="1"/>
</dbReference>
<proteinExistence type="predicted"/>
<organism evidence="3 4">
    <name type="scientific">Pseudovirgaria hyperparasitica</name>
    <dbReference type="NCBI Taxonomy" id="470096"/>
    <lineage>
        <taxon>Eukaryota</taxon>
        <taxon>Fungi</taxon>
        <taxon>Dikarya</taxon>
        <taxon>Ascomycota</taxon>
        <taxon>Pezizomycotina</taxon>
        <taxon>Dothideomycetes</taxon>
        <taxon>Dothideomycetes incertae sedis</taxon>
        <taxon>Acrospermales</taxon>
        <taxon>Acrospermaceae</taxon>
        <taxon>Pseudovirgaria</taxon>
    </lineage>
</organism>
<accession>A0A6A6WGC5</accession>
<dbReference type="AlphaFoldDB" id="A0A6A6WGC5"/>
<dbReference type="Gene3D" id="1.20.58.2130">
    <property type="match status" value="1"/>
</dbReference>
<dbReference type="Proteomes" id="UP000799437">
    <property type="component" value="Unassembled WGS sequence"/>
</dbReference>
<dbReference type="GO" id="GO:0006270">
    <property type="term" value="P:DNA replication initiation"/>
    <property type="evidence" value="ECO:0007669"/>
    <property type="project" value="InterPro"/>
</dbReference>
<dbReference type="InterPro" id="IPR042511">
    <property type="entry name" value="Sld3"/>
</dbReference>
<feature type="compositionally biased region" description="Low complexity" evidence="1">
    <location>
        <begin position="731"/>
        <end position="743"/>
    </location>
</feature>
<feature type="region of interest" description="Disordered" evidence="1">
    <location>
        <begin position="537"/>
        <end position="629"/>
    </location>
</feature>
<dbReference type="EMBL" id="ML996566">
    <property type="protein sequence ID" value="KAF2761858.1"/>
    <property type="molecule type" value="Genomic_DNA"/>
</dbReference>
<feature type="compositionally biased region" description="Basic and acidic residues" evidence="1">
    <location>
        <begin position="565"/>
        <end position="577"/>
    </location>
</feature>
<dbReference type="PANTHER" id="PTHR28067">
    <property type="entry name" value="DNA REPLICATION REGULATOR SLD3"/>
    <property type="match status" value="1"/>
</dbReference>
<feature type="compositionally biased region" description="Polar residues" evidence="1">
    <location>
        <begin position="776"/>
        <end position="791"/>
    </location>
</feature>
<feature type="compositionally biased region" description="Basic and acidic residues" evidence="1">
    <location>
        <begin position="802"/>
        <end position="811"/>
    </location>
</feature>
<dbReference type="InterPro" id="IPR013948">
    <property type="entry name" value="DNA_replication_reg_Sld3_C"/>
</dbReference>
<dbReference type="OrthoDB" id="5395343at2759"/>
<feature type="domain" description="DNA replication regulator Sld3 C-terminal" evidence="2">
    <location>
        <begin position="261"/>
        <end position="797"/>
    </location>
</feature>
<evidence type="ECO:0000313" key="4">
    <source>
        <dbReference type="Proteomes" id="UP000799437"/>
    </source>
</evidence>
<feature type="region of interest" description="Disordered" evidence="1">
    <location>
        <begin position="1"/>
        <end position="40"/>
    </location>
</feature>
<dbReference type="GeneID" id="54486246"/>
<protein>
    <recommendedName>
        <fullName evidence="2">DNA replication regulator Sld3 C-terminal domain-containing protein</fullName>
    </recommendedName>
</protein>
<reference evidence="3" key="1">
    <citation type="journal article" date="2020" name="Stud. Mycol.">
        <title>101 Dothideomycetes genomes: a test case for predicting lifestyles and emergence of pathogens.</title>
        <authorList>
            <person name="Haridas S."/>
            <person name="Albert R."/>
            <person name="Binder M."/>
            <person name="Bloem J."/>
            <person name="Labutti K."/>
            <person name="Salamov A."/>
            <person name="Andreopoulos B."/>
            <person name="Baker S."/>
            <person name="Barry K."/>
            <person name="Bills G."/>
            <person name="Bluhm B."/>
            <person name="Cannon C."/>
            <person name="Castanera R."/>
            <person name="Culley D."/>
            <person name="Daum C."/>
            <person name="Ezra D."/>
            <person name="Gonzalez J."/>
            <person name="Henrissat B."/>
            <person name="Kuo A."/>
            <person name="Liang C."/>
            <person name="Lipzen A."/>
            <person name="Lutzoni F."/>
            <person name="Magnuson J."/>
            <person name="Mondo S."/>
            <person name="Nolan M."/>
            <person name="Ohm R."/>
            <person name="Pangilinan J."/>
            <person name="Park H.-J."/>
            <person name="Ramirez L."/>
            <person name="Alfaro M."/>
            <person name="Sun H."/>
            <person name="Tritt A."/>
            <person name="Yoshinaga Y."/>
            <person name="Zwiers L.-H."/>
            <person name="Turgeon B."/>
            <person name="Goodwin S."/>
            <person name="Spatafora J."/>
            <person name="Crous P."/>
            <person name="Grigoriev I."/>
        </authorList>
    </citation>
    <scope>NUCLEOTIDE SEQUENCE</scope>
    <source>
        <strain evidence="3">CBS 121739</strain>
    </source>
</reference>
<keyword evidence="4" id="KW-1185">Reference proteome</keyword>
<feature type="compositionally biased region" description="Basic and acidic residues" evidence="1">
    <location>
        <begin position="1"/>
        <end position="19"/>
    </location>
</feature>
<evidence type="ECO:0000256" key="1">
    <source>
        <dbReference type="SAM" id="MobiDB-lite"/>
    </source>
</evidence>
<dbReference type="PANTHER" id="PTHR28067:SF1">
    <property type="entry name" value="DNA REPLICATION REGULATOR SLD3"/>
    <property type="match status" value="1"/>
</dbReference>
<sequence length="932" mass="103810">MQEPSHDGHIAKLTPRRDQTTGLREPASSNKRKREDDDDLRDAIPLSKKAFIVKPCPNSQYDKPYTFTPLALLPRARLPLSCLDTAANILPANRLFVSRSGLTQCESDKGEGRVCKHRLLVARLDSDKRLYAVENVQDNVYALCKLADWLTTERVLQFAATEGREKILLQHPSLRAVSQDEKWWKPAILDGGQSEQPRKADTQAPRLFMCHDILGTLPETKPAQVPNAIQQNTTKADRPDTTEHIEVEQEPTAPSPEKAFEGFVLQYLEALYLSRTSLAYLAKGPLSKARAAFAGKDESMEPRHLVSYLRSMVFSLPIMDKKYKMKLPEILRDAHLDDIDDNYNTKSVATLLRRDKSKKQLKLNRDGMYAKEDQVVKRWWKFHDTTTTYSTEQKPDAIISTRLADLKQREILAQIILILETLSLETSPSFKTAANPDGEHLPALKGALEDVKAKRSKVKKPHDLKLLLDLLLDRLCIWQSVENDLGSMDAINKMDVSNANSAKVTNSDRLRDFCVEVIIPFYMSRIPEQAAMVNRKLGGPKAISPPKKPSSKHNAIQKRPGAPETRPDSRRKPREPLGRIATGPTISKSMRPPSLARSATDSAIIPGLKSERSDTPLSAIPLDRGSSVSSRAPISQYHRFASREVDLTAMSTVTAAKRKRKEAIEEQLKQAISTLKKPNRGLAVKEFVDSADLRANKSSTKVKRTAGIKSVPPVQVTATPKRARTSKYHTQSQSPAEEPSQPSMYEQEQLPSSASYVPSSAIRPPHSACVPGTVLKSRQSHAPNATRSNGVEETPSRGPAKRISDYSELGKVKLPTPGQVLQTPIRPMNKSLPNVTCNAMGSPIARPLFQRMDKKPPSKPAATLEAFAPTEQTQSLRNMEHIEKRDHSIFTTPVKKPLAVDTKAGRDENTATNIYDMLGWNDDDDDADELAF</sequence>
<feature type="region of interest" description="Disordered" evidence="1">
    <location>
        <begin position="231"/>
        <end position="255"/>
    </location>
</feature>
<feature type="region of interest" description="Disordered" evidence="1">
    <location>
        <begin position="697"/>
        <end position="811"/>
    </location>
</feature>
<dbReference type="GO" id="GO:0031261">
    <property type="term" value="C:DNA replication preinitiation complex"/>
    <property type="evidence" value="ECO:0007669"/>
    <property type="project" value="TreeGrafter"/>
</dbReference>
<dbReference type="RefSeq" id="XP_033604309.1">
    <property type="nucleotide sequence ID" value="XM_033745192.1"/>
</dbReference>
<feature type="compositionally biased region" description="Polar residues" evidence="1">
    <location>
        <begin position="744"/>
        <end position="758"/>
    </location>
</feature>
<evidence type="ECO:0000259" key="2">
    <source>
        <dbReference type="Pfam" id="PF08639"/>
    </source>
</evidence>
<feature type="compositionally biased region" description="Basic and acidic residues" evidence="1">
    <location>
        <begin position="235"/>
        <end position="247"/>
    </location>
</feature>
<gene>
    <name evidence="3" type="ORF">EJ05DRAFT_482681</name>
</gene>